<protein>
    <submittedName>
        <fullName evidence="1">SipW-dependent-type signal peptide-containing protein</fullName>
    </submittedName>
</protein>
<evidence type="ECO:0000313" key="2">
    <source>
        <dbReference type="Proteomes" id="UP001139485"/>
    </source>
</evidence>
<gene>
    <name evidence="1" type="ORF">M8330_17455</name>
</gene>
<dbReference type="Proteomes" id="UP001139485">
    <property type="component" value="Unassembled WGS sequence"/>
</dbReference>
<dbReference type="InterPro" id="IPR023833">
    <property type="entry name" value="Signal_pept_SipW-depend-type"/>
</dbReference>
<dbReference type="RefSeq" id="WP_250828372.1">
    <property type="nucleotide sequence ID" value="NZ_JAMOIL010000028.1"/>
</dbReference>
<sequence>MPRRAAPAHRARSSGRTHLRRAAWLLGLALVALLVVRPTWAAWTDSAQLTGTTVTAGSLDLRLDGADSRATTTLSMPVMVPGSSSAELVSVQNNGTAKLTWTFSGSLSGTGASAYATASALTVTVRSGATVSGSGSAATCSGGTALASSVALGTTSTSLVTAQGPLSAGGSTSVCVQVTLDAAAPSTLMGATASVALTAGASSVVS</sequence>
<dbReference type="NCBIfam" id="TIGR04088">
    <property type="entry name" value="cognate_SipW"/>
    <property type="match status" value="1"/>
</dbReference>
<dbReference type="AlphaFoldDB" id="A0A9X2DB20"/>
<proteinExistence type="predicted"/>
<reference evidence="1" key="1">
    <citation type="submission" date="2022-05" db="EMBL/GenBank/DDBJ databases">
        <authorList>
            <person name="Tuo L."/>
        </authorList>
    </citation>
    <scope>NUCLEOTIDE SEQUENCE</scope>
    <source>
        <strain evidence="1">BSK12Z-4</strain>
    </source>
</reference>
<accession>A0A9X2DB20</accession>
<dbReference type="EMBL" id="JAMOIL010000028">
    <property type="protein sequence ID" value="MCM0622082.1"/>
    <property type="molecule type" value="Genomic_DNA"/>
</dbReference>
<evidence type="ECO:0000313" key="1">
    <source>
        <dbReference type="EMBL" id="MCM0622082.1"/>
    </source>
</evidence>
<keyword evidence="2" id="KW-1185">Reference proteome</keyword>
<name>A0A9X2DB20_9ACTN</name>
<organism evidence="1 2">
    <name type="scientific">Nocardioides bruguierae</name>
    <dbReference type="NCBI Taxonomy" id="2945102"/>
    <lineage>
        <taxon>Bacteria</taxon>
        <taxon>Bacillati</taxon>
        <taxon>Actinomycetota</taxon>
        <taxon>Actinomycetes</taxon>
        <taxon>Propionibacteriales</taxon>
        <taxon>Nocardioidaceae</taxon>
        <taxon>Nocardioides</taxon>
    </lineage>
</organism>
<comment type="caution">
    <text evidence="1">The sequence shown here is derived from an EMBL/GenBank/DDBJ whole genome shotgun (WGS) entry which is preliminary data.</text>
</comment>